<gene>
    <name evidence="1" type="ORF">GCM10009098_02680</name>
</gene>
<dbReference type="Proteomes" id="UP001501169">
    <property type="component" value="Unassembled WGS sequence"/>
</dbReference>
<evidence type="ECO:0000313" key="2">
    <source>
        <dbReference type="Proteomes" id="UP001501169"/>
    </source>
</evidence>
<dbReference type="RefSeq" id="WP_226765800.1">
    <property type="nucleotide sequence ID" value="NZ_BAAAEO010000001.1"/>
</dbReference>
<sequence>MLRNKPLLLTILAILVLARFVLVPLQQQQQAQYQQLDALTKRLQRSEALLQQKQKLALLQTEQQQYLDQLLQPFPVVANSSQYRLQLQQQLQKLATAQGASVTFFDWLSDTPLQVFNLQRSRVSLRVKGTAANVMLLHTQIEQQFPHFMFRDIKASWRGALNQHSEIELTLLFEADYLLQEAS</sequence>
<reference evidence="1 2" key="1">
    <citation type="journal article" date="2019" name="Int. J. Syst. Evol. Microbiol.">
        <title>The Global Catalogue of Microorganisms (GCM) 10K type strain sequencing project: providing services to taxonomists for standard genome sequencing and annotation.</title>
        <authorList>
            <consortium name="The Broad Institute Genomics Platform"/>
            <consortium name="The Broad Institute Genome Sequencing Center for Infectious Disease"/>
            <person name="Wu L."/>
            <person name="Ma J."/>
        </authorList>
    </citation>
    <scope>NUCLEOTIDE SEQUENCE [LARGE SCALE GENOMIC DNA]</scope>
    <source>
        <strain evidence="1 2">JCM 14331</strain>
    </source>
</reference>
<comment type="caution">
    <text evidence="1">The sequence shown here is derived from an EMBL/GenBank/DDBJ whole genome shotgun (WGS) entry which is preliminary data.</text>
</comment>
<dbReference type="EMBL" id="BAAAEO010000001">
    <property type="protein sequence ID" value="GAA0538622.1"/>
    <property type="molecule type" value="Genomic_DNA"/>
</dbReference>
<proteinExistence type="predicted"/>
<evidence type="ECO:0000313" key="1">
    <source>
        <dbReference type="EMBL" id="GAA0538622.1"/>
    </source>
</evidence>
<accession>A0ABN1DAJ0</accession>
<protein>
    <submittedName>
        <fullName evidence="1">Uncharacterized protein</fullName>
    </submittedName>
</protein>
<name>A0ABN1DAJ0_9GAMM</name>
<keyword evidence="2" id="KW-1185">Reference proteome</keyword>
<organism evidence="1 2">
    <name type="scientific">Rheinheimera aquimaris</name>
    <dbReference type="NCBI Taxonomy" id="412437"/>
    <lineage>
        <taxon>Bacteria</taxon>
        <taxon>Pseudomonadati</taxon>
        <taxon>Pseudomonadota</taxon>
        <taxon>Gammaproteobacteria</taxon>
        <taxon>Chromatiales</taxon>
        <taxon>Chromatiaceae</taxon>
        <taxon>Rheinheimera</taxon>
    </lineage>
</organism>